<reference evidence="1 2" key="1">
    <citation type="submission" date="2016-06" db="EMBL/GenBank/DDBJ databases">
        <authorList>
            <person name="Kjaerup R.B."/>
            <person name="Dalgaard T.S."/>
            <person name="Juul-Madsen H.R."/>
        </authorList>
    </citation>
    <scope>NUCLEOTIDE SEQUENCE [LARGE SCALE GENOMIC DNA]</scope>
    <source>
        <strain evidence="1">LMG947</strain>
    </source>
</reference>
<accession>A0A1C3NRJ7</accession>
<organism evidence="1 2">
    <name type="scientific">Xanthomonas bromi</name>
    <dbReference type="NCBI Taxonomy" id="56449"/>
    <lineage>
        <taxon>Bacteria</taxon>
        <taxon>Pseudomonadati</taxon>
        <taxon>Pseudomonadota</taxon>
        <taxon>Gammaproteobacteria</taxon>
        <taxon>Lysobacterales</taxon>
        <taxon>Lysobacteraceae</taxon>
        <taxon>Xanthomonas</taxon>
    </lineage>
</organism>
<evidence type="ECO:0000313" key="2">
    <source>
        <dbReference type="Proteomes" id="UP000092503"/>
    </source>
</evidence>
<dbReference type="EMBL" id="FLTX01000072">
    <property type="protein sequence ID" value="SBV53025.1"/>
    <property type="molecule type" value="Genomic_DNA"/>
</dbReference>
<name>A0A1C3NRJ7_9XANT</name>
<dbReference type="Proteomes" id="UP000092503">
    <property type="component" value="Unassembled WGS sequence"/>
</dbReference>
<dbReference type="STRING" id="56449.XBLMG947_3828"/>
<dbReference type="AlphaFoldDB" id="A0A1C3NRJ7"/>
<proteinExistence type="predicted"/>
<sequence>MEFLRPLLGRTDIDLILRSGNAGELLRALQALNLDVVLLNRAPTGSRSTRSAWWGHRIG</sequence>
<evidence type="ECO:0000313" key="1">
    <source>
        <dbReference type="EMBL" id="SBV53025.1"/>
    </source>
</evidence>
<gene>
    <name evidence="1" type="ORF">XBLMG947_3828</name>
</gene>
<protein>
    <submittedName>
        <fullName evidence="1">Transcriptional regulator, LysR family</fullName>
    </submittedName>
</protein>